<organism evidence="1 2">
    <name type="scientific">Sphenostylis stenocarpa</name>
    <dbReference type="NCBI Taxonomy" id="92480"/>
    <lineage>
        <taxon>Eukaryota</taxon>
        <taxon>Viridiplantae</taxon>
        <taxon>Streptophyta</taxon>
        <taxon>Embryophyta</taxon>
        <taxon>Tracheophyta</taxon>
        <taxon>Spermatophyta</taxon>
        <taxon>Magnoliopsida</taxon>
        <taxon>eudicotyledons</taxon>
        <taxon>Gunneridae</taxon>
        <taxon>Pentapetalae</taxon>
        <taxon>rosids</taxon>
        <taxon>fabids</taxon>
        <taxon>Fabales</taxon>
        <taxon>Fabaceae</taxon>
        <taxon>Papilionoideae</taxon>
        <taxon>50 kb inversion clade</taxon>
        <taxon>NPAAA clade</taxon>
        <taxon>indigoferoid/millettioid clade</taxon>
        <taxon>Phaseoleae</taxon>
        <taxon>Sphenostylis</taxon>
    </lineage>
</organism>
<gene>
    <name evidence="1" type="ORF">AYBTSS11_LOCUS20752</name>
</gene>
<dbReference type="EMBL" id="OY731403">
    <property type="protein sequence ID" value="CAJ1965270.1"/>
    <property type="molecule type" value="Genomic_DNA"/>
</dbReference>
<accession>A0AA86VLC1</accession>
<dbReference type="AlphaFoldDB" id="A0AA86VLC1"/>
<name>A0AA86VLC1_9FABA</name>
<feature type="non-terminal residue" evidence="1">
    <location>
        <position position="1"/>
    </location>
</feature>
<protein>
    <submittedName>
        <fullName evidence="1">Uncharacterized protein</fullName>
    </submittedName>
</protein>
<evidence type="ECO:0000313" key="1">
    <source>
        <dbReference type="EMBL" id="CAJ1965270.1"/>
    </source>
</evidence>
<sequence length="93" mass="10654">VGTSTASPKHPHDVTVTFGVANLKRVFRAYNESCLHQPRCGCCTPKFPFPSPIMLWMKRTQDNKNEKEKQRGLILLGMITTFPLLKNHKKMKK</sequence>
<evidence type="ECO:0000313" key="2">
    <source>
        <dbReference type="Proteomes" id="UP001189624"/>
    </source>
</evidence>
<dbReference type="Proteomes" id="UP001189624">
    <property type="component" value="Chromosome 6"/>
</dbReference>
<dbReference type="Gramene" id="rna-AYBTSS11_LOCUS20752">
    <property type="protein sequence ID" value="CAJ1965270.1"/>
    <property type="gene ID" value="gene-AYBTSS11_LOCUS20752"/>
</dbReference>
<reference evidence="1" key="1">
    <citation type="submission" date="2023-10" db="EMBL/GenBank/DDBJ databases">
        <authorList>
            <person name="Domelevo Entfellner J.-B."/>
        </authorList>
    </citation>
    <scope>NUCLEOTIDE SEQUENCE</scope>
</reference>
<keyword evidence="2" id="KW-1185">Reference proteome</keyword>
<proteinExistence type="predicted"/>